<sequence length="47" mass="5051">MEQPRDDDPLSDVLVPVSKGSNPARTRTSHLDAAYNSLVAANLIPSM</sequence>
<dbReference type="RefSeq" id="WP_244218436.1">
    <property type="nucleotide sequence ID" value="NZ_JBIRUT010000017.1"/>
</dbReference>
<gene>
    <name evidence="2" type="ORF">ACH49L_27145</name>
</gene>
<accession>A0ABW7VGJ0</accession>
<evidence type="ECO:0000256" key="1">
    <source>
        <dbReference type="SAM" id="MobiDB-lite"/>
    </source>
</evidence>
<evidence type="ECO:0000313" key="3">
    <source>
        <dbReference type="Proteomes" id="UP001611397"/>
    </source>
</evidence>
<dbReference type="EMBL" id="JBIRWM010000014">
    <property type="protein sequence ID" value="MFI2159318.1"/>
    <property type="molecule type" value="Genomic_DNA"/>
</dbReference>
<name>A0ABW7VGJ0_STROI</name>
<proteinExistence type="predicted"/>
<protein>
    <submittedName>
        <fullName evidence="2">Uncharacterized protein</fullName>
    </submittedName>
</protein>
<dbReference type="Proteomes" id="UP001611397">
    <property type="component" value="Unassembled WGS sequence"/>
</dbReference>
<feature type="region of interest" description="Disordered" evidence="1">
    <location>
        <begin position="1"/>
        <end position="26"/>
    </location>
</feature>
<keyword evidence="3" id="KW-1185">Reference proteome</keyword>
<evidence type="ECO:0000313" key="2">
    <source>
        <dbReference type="EMBL" id="MFI2159318.1"/>
    </source>
</evidence>
<reference evidence="2 3" key="1">
    <citation type="submission" date="2024-10" db="EMBL/GenBank/DDBJ databases">
        <title>The Natural Products Discovery Center: Release of the First 8490 Sequenced Strains for Exploring Actinobacteria Biosynthetic Diversity.</title>
        <authorList>
            <person name="Kalkreuter E."/>
            <person name="Kautsar S.A."/>
            <person name="Yang D."/>
            <person name="Bader C.D."/>
            <person name="Teijaro C.N."/>
            <person name="Fluegel L."/>
            <person name="Davis C.M."/>
            <person name="Simpson J.R."/>
            <person name="Lauterbach L."/>
            <person name="Steele A.D."/>
            <person name="Gui C."/>
            <person name="Meng S."/>
            <person name="Li G."/>
            <person name="Viehrig K."/>
            <person name="Ye F."/>
            <person name="Su P."/>
            <person name="Kiefer A.F."/>
            <person name="Nichols A."/>
            <person name="Cepeda A.J."/>
            <person name="Yan W."/>
            <person name="Fan B."/>
            <person name="Jiang Y."/>
            <person name="Adhikari A."/>
            <person name="Zheng C.-J."/>
            <person name="Schuster L."/>
            <person name="Cowan T.M."/>
            <person name="Smanski M.J."/>
            <person name="Chevrette M.G."/>
            <person name="De Carvalho L.P.S."/>
            <person name="Shen B."/>
        </authorList>
    </citation>
    <scope>NUCLEOTIDE SEQUENCE [LARGE SCALE GENOMIC DNA]</scope>
    <source>
        <strain evidence="2 3">NPDC020295</strain>
    </source>
</reference>
<organism evidence="2 3">
    <name type="scientific">Streptomyces olivaceoviridis</name>
    <name type="common">Streptomyces corchorusii</name>
    <dbReference type="NCBI Taxonomy" id="1921"/>
    <lineage>
        <taxon>Bacteria</taxon>
        <taxon>Bacillati</taxon>
        <taxon>Actinomycetota</taxon>
        <taxon>Actinomycetes</taxon>
        <taxon>Kitasatosporales</taxon>
        <taxon>Streptomycetaceae</taxon>
        <taxon>Streptomyces</taxon>
    </lineage>
</organism>
<comment type="caution">
    <text evidence="2">The sequence shown here is derived from an EMBL/GenBank/DDBJ whole genome shotgun (WGS) entry which is preliminary data.</text>
</comment>